<evidence type="ECO:0000313" key="9">
    <source>
        <dbReference type="Proteomes" id="UP000623250"/>
    </source>
</evidence>
<proteinExistence type="inferred from homology"/>
<dbReference type="InterPro" id="IPR020568">
    <property type="entry name" value="Ribosomal_Su5_D2-typ_SF"/>
</dbReference>
<dbReference type="HAMAP" id="MF_00227">
    <property type="entry name" value="RNase_P"/>
    <property type="match status" value="1"/>
</dbReference>
<organism evidence="8 9">
    <name type="scientific">Rhodomicrobium udaipurense</name>
    <dbReference type="NCBI Taxonomy" id="1202716"/>
    <lineage>
        <taxon>Bacteria</taxon>
        <taxon>Pseudomonadati</taxon>
        <taxon>Pseudomonadota</taxon>
        <taxon>Alphaproteobacteria</taxon>
        <taxon>Hyphomicrobiales</taxon>
        <taxon>Hyphomicrobiaceae</taxon>
        <taxon>Rhodomicrobium</taxon>
    </lineage>
</organism>
<name>A0A8I1G900_9HYPH</name>
<dbReference type="GO" id="GO:0004526">
    <property type="term" value="F:ribonuclease P activity"/>
    <property type="evidence" value="ECO:0007669"/>
    <property type="project" value="UniProtKB-UniRule"/>
</dbReference>
<dbReference type="Pfam" id="PF00825">
    <property type="entry name" value="Ribonuclease_P"/>
    <property type="match status" value="1"/>
</dbReference>
<keyword evidence="1 6" id="KW-0819">tRNA processing</keyword>
<dbReference type="InterPro" id="IPR000100">
    <property type="entry name" value="RNase_P"/>
</dbReference>
<comment type="caution">
    <text evidence="8">The sequence shown here is derived from an EMBL/GenBank/DDBJ whole genome shotgun (WGS) entry which is preliminary data.</text>
</comment>
<dbReference type="GO" id="GO:0042781">
    <property type="term" value="F:3'-tRNA processing endoribonuclease activity"/>
    <property type="evidence" value="ECO:0007669"/>
    <property type="project" value="TreeGrafter"/>
</dbReference>
<accession>A0A8I1G900</accession>
<dbReference type="GO" id="GO:0001682">
    <property type="term" value="P:tRNA 5'-leader removal"/>
    <property type="evidence" value="ECO:0007669"/>
    <property type="project" value="UniProtKB-UniRule"/>
</dbReference>
<comment type="similarity">
    <text evidence="6">Belongs to the RnpA family.</text>
</comment>
<dbReference type="EC" id="3.1.26.5" evidence="6 7"/>
<keyword evidence="5 6" id="KW-0694">RNA-binding</keyword>
<dbReference type="PANTHER" id="PTHR33992:SF1">
    <property type="entry name" value="RIBONUCLEASE P PROTEIN COMPONENT"/>
    <property type="match status" value="1"/>
</dbReference>
<dbReference type="GO" id="GO:0030677">
    <property type="term" value="C:ribonuclease P complex"/>
    <property type="evidence" value="ECO:0007669"/>
    <property type="project" value="TreeGrafter"/>
</dbReference>
<dbReference type="Gene3D" id="3.30.230.10">
    <property type="match status" value="1"/>
</dbReference>
<sequence length="132" mass="14836">MDTLKTRAEFKRVQKGRKWVTPAFIMQGLARADIESQGPRFGFTVSGKSVAVEGEGGRKRGKAVDRNRARRRLKEAVRLTFAEAARPNLDYVIIGRAVALTRKFEDLLADMRRAFHKVGQPARSDKENNPAP</sequence>
<dbReference type="Proteomes" id="UP000623250">
    <property type="component" value="Unassembled WGS sequence"/>
</dbReference>
<comment type="catalytic activity">
    <reaction evidence="6">
        <text>Endonucleolytic cleavage of RNA, removing 5'-extranucleotides from tRNA precursor.</text>
        <dbReference type="EC" id="3.1.26.5"/>
    </reaction>
</comment>
<evidence type="ECO:0000256" key="5">
    <source>
        <dbReference type="ARBA" id="ARBA00022884"/>
    </source>
</evidence>
<keyword evidence="2 6" id="KW-0540">Nuclease</keyword>
<keyword evidence="4 6" id="KW-0378">Hydrolase</keyword>
<dbReference type="GO" id="GO:0000049">
    <property type="term" value="F:tRNA binding"/>
    <property type="evidence" value="ECO:0007669"/>
    <property type="project" value="UniProtKB-UniRule"/>
</dbReference>
<keyword evidence="9" id="KW-1185">Reference proteome</keyword>
<comment type="function">
    <text evidence="6">RNaseP catalyzes the removal of the 5'-leader sequence from pre-tRNA to produce the mature 5'-terminus. It can also cleave other RNA substrates such as 4.5S RNA. The protein component plays an auxiliary but essential role in vivo by binding to the 5'-leader sequence and broadening the substrate specificity of the ribozyme.</text>
</comment>
<evidence type="ECO:0000313" key="8">
    <source>
        <dbReference type="EMBL" id="MBJ7542763.1"/>
    </source>
</evidence>
<evidence type="ECO:0000256" key="1">
    <source>
        <dbReference type="ARBA" id="ARBA00022694"/>
    </source>
</evidence>
<dbReference type="AlphaFoldDB" id="A0A8I1G900"/>
<reference evidence="8 9" key="1">
    <citation type="submission" date="2020-12" db="EMBL/GenBank/DDBJ databases">
        <title>Revised draft genomes of Rhodomicrobium vannielii ATCC 17100 and Rhodomicrobium udaipurense JA643.</title>
        <authorList>
            <person name="Conners E.M."/>
            <person name="Davenport E.J."/>
            <person name="Bose A."/>
        </authorList>
    </citation>
    <scope>NUCLEOTIDE SEQUENCE [LARGE SCALE GENOMIC DNA]</scope>
    <source>
        <strain evidence="8 9">JA643</strain>
    </source>
</reference>
<dbReference type="EMBL" id="JAEMUK010000008">
    <property type="protein sequence ID" value="MBJ7542763.1"/>
    <property type="molecule type" value="Genomic_DNA"/>
</dbReference>
<dbReference type="NCBIfam" id="TIGR00188">
    <property type="entry name" value="rnpA"/>
    <property type="match status" value="1"/>
</dbReference>
<evidence type="ECO:0000256" key="6">
    <source>
        <dbReference type="HAMAP-Rule" id="MF_00227"/>
    </source>
</evidence>
<evidence type="ECO:0000256" key="2">
    <source>
        <dbReference type="ARBA" id="ARBA00022722"/>
    </source>
</evidence>
<dbReference type="RefSeq" id="WP_052037627.1">
    <property type="nucleotide sequence ID" value="NZ_JAEMUK010000008.1"/>
</dbReference>
<evidence type="ECO:0000256" key="3">
    <source>
        <dbReference type="ARBA" id="ARBA00022759"/>
    </source>
</evidence>
<protein>
    <recommendedName>
        <fullName evidence="6 7">Ribonuclease P protein component</fullName>
        <shortName evidence="6">RNase P protein</shortName>
        <shortName evidence="6">RNaseP protein</shortName>
        <ecNumber evidence="6 7">3.1.26.5</ecNumber>
    </recommendedName>
    <alternativeName>
        <fullName evidence="6">Protein C5</fullName>
    </alternativeName>
</protein>
<dbReference type="PANTHER" id="PTHR33992">
    <property type="entry name" value="RIBONUCLEASE P PROTEIN COMPONENT"/>
    <property type="match status" value="1"/>
</dbReference>
<keyword evidence="3 6" id="KW-0255">Endonuclease</keyword>
<comment type="subunit">
    <text evidence="6">Consists of a catalytic RNA component (M1 or rnpB) and a protein subunit.</text>
</comment>
<dbReference type="InterPro" id="IPR014721">
    <property type="entry name" value="Ribsml_uS5_D2-typ_fold_subgr"/>
</dbReference>
<gene>
    <name evidence="6 8" type="primary">rnpA</name>
    <name evidence="8" type="ORF">JDN41_04240</name>
</gene>
<evidence type="ECO:0000256" key="7">
    <source>
        <dbReference type="NCBIfam" id="TIGR00188"/>
    </source>
</evidence>
<evidence type="ECO:0000256" key="4">
    <source>
        <dbReference type="ARBA" id="ARBA00022801"/>
    </source>
</evidence>
<dbReference type="SUPFAM" id="SSF54211">
    <property type="entry name" value="Ribosomal protein S5 domain 2-like"/>
    <property type="match status" value="1"/>
</dbReference>